<evidence type="ECO:0000256" key="7">
    <source>
        <dbReference type="ARBA" id="ARBA00023136"/>
    </source>
</evidence>
<dbReference type="Proteomes" id="UP000256379">
    <property type="component" value="Unassembled WGS sequence"/>
</dbReference>
<dbReference type="Pfam" id="PF03591">
    <property type="entry name" value="AzlC"/>
    <property type="match status" value="1"/>
</dbReference>
<name>A0A3D8IFA8_9HELI</name>
<evidence type="ECO:0000256" key="5">
    <source>
        <dbReference type="ARBA" id="ARBA00022692"/>
    </source>
</evidence>
<dbReference type="GO" id="GO:1903785">
    <property type="term" value="P:L-valine transmembrane transport"/>
    <property type="evidence" value="ECO:0007669"/>
    <property type="project" value="TreeGrafter"/>
</dbReference>
<keyword evidence="6 8" id="KW-1133">Transmembrane helix</keyword>
<keyword evidence="10" id="KW-1185">Reference proteome</keyword>
<dbReference type="PANTHER" id="PTHR34979">
    <property type="entry name" value="INNER MEMBRANE PROTEIN YGAZ"/>
    <property type="match status" value="1"/>
</dbReference>
<dbReference type="InterPro" id="IPR011606">
    <property type="entry name" value="Brnchd-chn_aa_trnsp_permease"/>
</dbReference>
<feature type="transmembrane region" description="Helical" evidence="8">
    <location>
        <begin position="42"/>
        <end position="65"/>
    </location>
</feature>
<keyword evidence="7 8" id="KW-0472">Membrane</keyword>
<protein>
    <submittedName>
        <fullName evidence="9">Azaleucine resistance protein AzlC</fullName>
    </submittedName>
</protein>
<keyword evidence="5 8" id="KW-0812">Transmembrane</keyword>
<evidence type="ECO:0000256" key="8">
    <source>
        <dbReference type="SAM" id="Phobius"/>
    </source>
</evidence>
<feature type="transmembrane region" description="Helical" evidence="8">
    <location>
        <begin position="211"/>
        <end position="227"/>
    </location>
</feature>
<dbReference type="RefSeq" id="WP_115543560.1">
    <property type="nucleotide sequence ID" value="NZ_NXLQ01000023.1"/>
</dbReference>
<sequence length="255" mass="29108">MDSHKNAIFKEAFSYTTPIILTYILMGGVFGVMMANAGHSAWISLLMSIIIYAGAMQFVAVSLLLLDISLFNVAAISLSINARQFFYAIASLRRYRIGGWKKWYLVFSVTDETFAILNLREQKLKQQSSQDFHTYQSNQNSIIMQQLESSNQQVMFLISLLNQIYWIIGCVGGTLLGSSLSFIHHIQGLEFIVIATFSVLLYENLKYKENWIPICIGIFCTLLCFFVDREHFLSYALVLIVCILCVTQKYIHKSE</sequence>
<feature type="transmembrane region" description="Helical" evidence="8">
    <location>
        <begin position="233"/>
        <end position="251"/>
    </location>
</feature>
<evidence type="ECO:0000256" key="2">
    <source>
        <dbReference type="ARBA" id="ARBA00010735"/>
    </source>
</evidence>
<evidence type="ECO:0000313" key="10">
    <source>
        <dbReference type="Proteomes" id="UP000256379"/>
    </source>
</evidence>
<evidence type="ECO:0000313" key="9">
    <source>
        <dbReference type="EMBL" id="RDU63576.1"/>
    </source>
</evidence>
<dbReference type="PANTHER" id="PTHR34979:SF1">
    <property type="entry name" value="INNER MEMBRANE PROTEIN YGAZ"/>
    <property type="match status" value="1"/>
</dbReference>
<comment type="caution">
    <text evidence="9">The sequence shown here is derived from an EMBL/GenBank/DDBJ whole genome shotgun (WGS) entry which is preliminary data.</text>
</comment>
<feature type="transmembrane region" description="Helical" evidence="8">
    <location>
        <begin position="182"/>
        <end position="202"/>
    </location>
</feature>
<organism evidence="9 10">
    <name type="scientific">Helicobacter didelphidarum</name>
    <dbReference type="NCBI Taxonomy" id="2040648"/>
    <lineage>
        <taxon>Bacteria</taxon>
        <taxon>Pseudomonadati</taxon>
        <taxon>Campylobacterota</taxon>
        <taxon>Epsilonproteobacteria</taxon>
        <taxon>Campylobacterales</taxon>
        <taxon>Helicobacteraceae</taxon>
        <taxon>Helicobacter</taxon>
    </lineage>
</organism>
<feature type="transmembrane region" description="Helical" evidence="8">
    <location>
        <begin position="154"/>
        <end position="176"/>
    </location>
</feature>
<dbReference type="GO" id="GO:0005886">
    <property type="term" value="C:plasma membrane"/>
    <property type="evidence" value="ECO:0007669"/>
    <property type="project" value="UniProtKB-SubCell"/>
</dbReference>
<dbReference type="OrthoDB" id="9803444at2"/>
<evidence type="ECO:0000256" key="4">
    <source>
        <dbReference type="ARBA" id="ARBA00022475"/>
    </source>
</evidence>
<comment type="similarity">
    <text evidence="2">Belongs to the AzlC family.</text>
</comment>
<comment type="subcellular location">
    <subcellularLocation>
        <location evidence="1">Cell membrane</location>
        <topology evidence="1">Multi-pass membrane protein</topology>
    </subcellularLocation>
</comment>
<dbReference type="EMBL" id="NXLQ01000023">
    <property type="protein sequence ID" value="RDU63576.1"/>
    <property type="molecule type" value="Genomic_DNA"/>
</dbReference>
<reference evidence="9 10" key="1">
    <citation type="submission" date="2018-04" db="EMBL/GenBank/DDBJ databases">
        <title>Novel Campyloabacter and Helicobacter Species and Strains.</title>
        <authorList>
            <person name="Mannion A.J."/>
            <person name="Shen Z."/>
            <person name="Fox J.G."/>
        </authorList>
    </citation>
    <scope>NUCLEOTIDE SEQUENCE [LARGE SCALE GENOMIC DNA]</scope>
    <source>
        <strain evidence="9 10">MIT 17-337</strain>
    </source>
</reference>
<evidence type="ECO:0000256" key="6">
    <source>
        <dbReference type="ARBA" id="ARBA00022989"/>
    </source>
</evidence>
<gene>
    <name evidence="9" type="ORF">CQA53_08385</name>
</gene>
<evidence type="ECO:0000256" key="3">
    <source>
        <dbReference type="ARBA" id="ARBA00022448"/>
    </source>
</evidence>
<feature type="transmembrane region" description="Helical" evidence="8">
    <location>
        <begin position="12"/>
        <end position="35"/>
    </location>
</feature>
<evidence type="ECO:0000256" key="1">
    <source>
        <dbReference type="ARBA" id="ARBA00004651"/>
    </source>
</evidence>
<keyword evidence="4" id="KW-1003">Cell membrane</keyword>
<keyword evidence="3" id="KW-0813">Transport</keyword>
<dbReference type="AlphaFoldDB" id="A0A3D8IFA8"/>
<proteinExistence type="inferred from homology"/>
<accession>A0A3D8IFA8</accession>